<proteinExistence type="predicted"/>
<organism evidence="1 2">
    <name type="scientific">Amniculicola lignicola CBS 123094</name>
    <dbReference type="NCBI Taxonomy" id="1392246"/>
    <lineage>
        <taxon>Eukaryota</taxon>
        <taxon>Fungi</taxon>
        <taxon>Dikarya</taxon>
        <taxon>Ascomycota</taxon>
        <taxon>Pezizomycotina</taxon>
        <taxon>Dothideomycetes</taxon>
        <taxon>Pleosporomycetidae</taxon>
        <taxon>Pleosporales</taxon>
        <taxon>Amniculicolaceae</taxon>
        <taxon>Amniculicola</taxon>
    </lineage>
</organism>
<evidence type="ECO:0000313" key="1">
    <source>
        <dbReference type="EMBL" id="KAF1998365.1"/>
    </source>
</evidence>
<sequence length="191" mass="21829">MRDRLCRSPDVVRMHLPRMRWLGKVRAFLHWGNLDTPVVRRSYGRSGGIATIVQTTYLGMLYVWNACRQFKASDYASRPQPLETTLLVSYRWRVPRCTLRFALSLYDQPSTAIVTLLPWRPKSQVLHHGLLSSTRGLWLLEGKISDSYWVDACACHALPLEGPRVREAKGGMTGGCNVTARHLLSFFWRAA</sequence>
<accession>A0A6A5WGQ7</accession>
<dbReference type="Proteomes" id="UP000799779">
    <property type="component" value="Unassembled WGS sequence"/>
</dbReference>
<name>A0A6A5WGQ7_9PLEO</name>
<reference evidence="1" key="1">
    <citation type="journal article" date="2020" name="Stud. Mycol.">
        <title>101 Dothideomycetes genomes: a test case for predicting lifestyles and emergence of pathogens.</title>
        <authorList>
            <person name="Haridas S."/>
            <person name="Albert R."/>
            <person name="Binder M."/>
            <person name="Bloem J."/>
            <person name="Labutti K."/>
            <person name="Salamov A."/>
            <person name="Andreopoulos B."/>
            <person name="Baker S."/>
            <person name="Barry K."/>
            <person name="Bills G."/>
            <person name="Bluhm B."/>
            <person name="Cannon C."/>
            <person name="Castanera R."/>
            <person name="Culley D."/>
            <person name="Daum C."/>
            <person name="Ezra D."/>
            <person name="Gonzalez J."/>
            <person name="Henrissat B."/>
            <person name="Kuo A."/>
            <person name="Liang C."/>
            <person name="Lipzen A."/>
            <person name="Lutzoni F."/>
            <person name="Magnuson J."/>
            <person name="Mondo S."/>
            <person name="Nolan M."/>
            <person name="Ohm R."/>
            <person name="Pangilinan J."/>
            <person name="Park H.-J."/>
            <person name="Ramirez L."/>
            <person name="Alfaro M."/>
            <person name="Sun H."/>
            <person name="Tritt A."/>
            <person name="Yoshinaga Y."/>
            <person name="Zwiers L.-H."/>
            <person name="Turgeon B."/>
            <person name="Goodwin S."/>
            <person name="Spatafora J."/>
            <person name="Crous P."/>
            <person name="Grigoriev I."/>
        </authorList>
    </citation>
    <scope>NUCLEOTIDE SEQUENCE</scope>
    <source>
        <strain evidence="1">CBS 123094</strain>
    </source>
</reference>
<keyword evidence="2" id="KW-1185">Reference proteome</keyword>
<dbReference type="AlphaFoldDB" id="A0A6A5WGQ7"/>
<dbReference type="EMBL" id="ML977604">
    <property type="protein sequence ID" value="KAF1998365.1"/>
    <property type="molecule type" value="Genomic_DNA"/>
</dbReference>
<evidence type="ECO:0000313" key="2">
    <source>
        <dbReference type="Proteomes" id="UP000799779"/>
    </source>
</evidence>
<protein>
    <submittedName>
        <fullName evidence="1">Uncharacterized protein</fullName>
    </submittedName>
</protein>
<gene>
    <name evidence="1" type="ORF">P154DRAFT_250098</name>
</gene>